<sequence>MTSSFDSSNPNLQVITPSNAQNISFHGMSTGGSNNDLMVVWGGETINITDSNSLFYFDTKNQLMTAPISSNTLTGRIWHSMVTGVNDSVVYIFGGYDGSSGELLGGQISSQQHNFYNDLYKMNTNTNSINLVSVSMSGQPGTPLTRAQHSATILSNGKIYIIGGITSNSSIGQFGLVPISEIDIFDTLNNSWSKVIVTSTDLPQDRRLHGAVGTSNNQIIIFGGADLSLNKLSDVAVLDTFNDTLSWTKQKTNGNSPSARYSHTFTIVGNNAIVAYGSTYDGEASDPSKASKDNLTSQTNIFILDVTNYTWKTQYAPQNLPTNAGGIIGAIVLAVVAAVILVCFIRRKRKSTFMSTPYEKTPAAVPPIMGPAPENDDSPPTIPPLTSFQKDGSLGSDTRVLNSADQRSSFDSSHSNLSNNRLYNEQLNTGYQGGEYSPHSGIFSDELLPLPTQFGDNSSQQSLTIQTYPSENYQTSTYTPENHQTQSYTPENYQTQSYTPENYQTQVYPPENYLPTRIPLTINTSRTQEYSPRSEFYNTQGQSYQPPSHSSSQENLSYTYRPDDRSSPTQATPESDSNEGIGFKSPLFRTESLSPLAGMATTIPTDSRPLSLRSAARMSQPLSGTSTGIQPSRLRNENPESLGHSGNETRDDNDTPKGRLFVSNPDPGYESDQS</sequence>
<feature type="compositionally biased region" description="Basic and acidic residues" evidence="3">
    <location>
        <begin position="647"/>
        <end position="657"/>
    </location>
</feature>
<feature type="region of interest" description="Disordered" evidence="3">
    <location>
        <begin position="599"/>
        <end position="674"/>
    </location>
</feature>
<keyword evidence="2" id="KW-0677">Repeat</keyword>
<dbReference type="AlphaFoldDB" id="A0A9N8WCW6"/>
<dbReference type="PANTHER" id="PTHR46093">
    <property type="entry name" value="ACYL-COA-BINDING DOMAIN-CONTAINING PROTEIN 5"/>
    <property type="match status" value="1"/>
</dbReference>
<dbReference type="Pfam" id="PF24681">
    <property type="entry name" value="Kelch_KLHDC2_KLHL20_DRC7"/>
    <property type="match status" value="1"/>
</dbReference>
<dbReference type="EMBL" id="CAJVQA010000544">
    <property type="protein sequence ID" value="CAG8480026.1"/>
    <property type="molecule type" value="Genomic_DNA"/>
</dbReference>
<organism evidence="5 6">
    <name type="scientific">Cetraspora pellucida</name>
    <dbReference type="NCBI Taxonomy" id="1433469"/>
    <lineage>
        <taxon>Eukaryota</taxon>
        <taxon>Fungi</taxon>
        <taxon>Fungi incertae sedis</taxon>
        <taxon>Mucoromycota</taxon>
        <taxon>Glomeromycotina</taxon>
        <taxon>Glomeromycetes</taxon>
        <taxon>Diversisporales</taxon>
        <taxon>Gigasporaceae</taxon>
        <taxon>Cetraspora</taxon>
    </lineage>
</organism>
<dbReference type="SUPFAM" id="SSF117281">
    <property type="entry name" value="Kelch motif"/>
    <property type="match status" value="1"/>
</dbReference>
<dbReference type="Gene3D" id="2.120.10.80">
    <property type="entry name" value="Kelch-type beta propeller"/>
    <property type="match status" value="1"/>
</dbReference>
<feature type="compositionally biased region" description="Polar residues" evidence="3">
    <location>
        <begin position="620"/>
        <end position="630"/>
    </location>
</feature>
<feature type="compositionally biased region" description="Polar residues" evidence="3">
    <location>
        <begin position="384"/>
        <end position="399"/>
    </location>
</feature>
<feature type="region of interest" description="Disordered" evidence="3">
    <location>
        <begin position="524"/>
        <end position="587"/>
    </location>
</feature>
<dbReference type="Proteomes" id="UP000789759">
    <property type="component" value="Unassembled WGS sequence"/>
</dbReference>
<feature type="compositionally biased region" description="Polar residues" evidence="3">
    <location>
        <begin position="524"/>
        <end position="539"/>
    </location>
</feature>
<keyword evidence="4" id="KW-0812">Transmembrane</keyword>
<proteinExistence type="predicted"/>
<name>A0A9N8WCW6_9GLOM</name>
<dbReference type="OrthoDB" id="432528at2759"/>
<reference evidence="5" key="1">
    <citation type="submission" date="2021-06" db="EMBL/GenBank/DDBJ databases">
        <authorList>
            <person name="Kallberg Y."/>
            <person name="Tangrot J."/>
            <person name="Rosling A."/>
        </authorList>
    </citation>
    <scope>NUCLEOTIDE SEQUENCE</scope>
    <source>
        <strain evidence="5">FL966</strain>
    </source>
</reference>
<feature type="region of interest" description="Disordered" evidence="3">
    <location>
        <begin position="362"/>
        <end position="399"/>
    </location>
</feature>
<keyword evidence="4" id="KW-1133">Transmembrane helix</keyword>
<dbReference type="InterPro" id="IPR015915">
    <property type="entry name" value="Kelch-typ_b-propeller"/>
</dbReference>
<feature type="transmembrane region" description="Helical" evidence="4">
    <location>
        <begin position="324"/>
        <end position="345"/>
    </location>
</feature>
<keyword evidence="1" id="KW-0880">Kelch repeat</keyword>
<comment type="caution">
    <text evidence="5">The sequence shown here is derived from an EMBL/GenBank/DDBJ whole genome shotgun (WGS) entry which is preliminary data.</text>
</comment>
<dbReference type="PANTHER" id="PTHR46093:SF18">
    <property type="entry name" value="FIBRONECTIN TYPE-III DOMAIN-CONTAINING PROTEIN"/>
    <property type="match status" value="1"/>
</dbReference>
<keyword evidence="6" id="KW-1185">Reference proteome</keyword>
<evidence type="ECO:0000313" key="6">
    <source>
        <dbReference type="Proteomes" id="UP000789759"/>
    </source>
</evidence>
<protein>
    <submittedName>
        <fullName evidence="5">14445_t:CDS:1</fullName>
    </submittedName>
</protein>
<keyword evidence="4" id="KW-0472">Membrane</keyword>
<evidence type="ECO:0000256" key="1">
    <source>
        <dbReference type="ARBA" id="ARBA00022441"/>
    </source>
</evidence>
<evidence type="ECO:0000256" key="3">
    <source>
        <dbReference type="SAM" id="MobiDB-lite"/>
    </source>
</evidence>
<accession>A0A9N8WCW6</accession>
<evidence type="ECO:0000256" key="2">
    <source>
        <dbReference type="ARBA" id="ARBA00022737"/>
    </source>
</evidence>
<feature type="compositionally biased region" description="Low complexity" evidence="3">
    <location>
        <begin position="540"/>
        <end position="553"/>
    </location>
</feature>
<evidence type="ECO:0000313" key="5">
    <source>
        <dbReference type="EMBL" id="CAG8480026.1"/>
    </source>
</evidence>
<evidence type="ECO:0000256" key="4">
    <source>
        <dbReference type="SAM" id="Phobius"/>
    </source>
</evidence>
<gene>
    <name evidence="5" type="ORF">CPELLU_LOCUS1475</name>
</gene>